<name>A0A2T1DXW8_9CYAN</name>
<dbReference type="OrthoDB" id="467722at2"/>
<evidence type="ECO:0000313" key="1">
    <source>
        <dbReference type="EMBL" id="PSB25348.1"/>
    </source>
</evidence>
<sequence>MNPQFCNKHRLSDATGLSPETFKKYRLSGKWIEGVHWQRLNSRCVLYNLSLILDWVANRSSPCVHQRAIESYLAALPSNQPKKRGRRAG</sequence>
<dbReference type="RefSeq" id="WP_106259152.1">
    <property type="nucleotide sequence ID" value="NZ_CAWNSW010000164.1"/>
</dbReference>
<dbReference type="InterPro" id="IPR038146">
    <property type="entry name" value="933W_put_Xis_sf"/>
</dbReference>
<dbReference type="Proteomes" id="UP000239576">
    <property type="component" value="Unassembled WGS sequence"/>
</dbReference>
<protein>
    <submittedName>
        <fullName evidence="1">Uncharacterized protein</fullName>
    </submittedName>
</protein>
<keyword evidence="2" id="KW-1185">Reference proteome</keyword>
<reference evidence="2" key="1">
    <citation type="submission" date="2018-02" db="EMBL/GenBank/DDBJ databases">
        <authorList>
            <person name="Moore K."/>
            <person name="Momper L."/>
        </authorList>
    </citation>
    <scope>NUCLEOTIDE SEQUENCE [LARGE SCALE GENOMIC DNA]</scope>
    <source>
        <strain evidence="2">ULC18</strain>
    </source>
</reference>
<organism evidence="1 2">
    <name type="scientific">Stenomitos frigidus ULC18</name>
    <dbReference type="NCBI Taxonomy" id="2107698"/>
    <lineage>
        <taxon>Bacteria</taxon>
        <taxon>Bacillati</taxon>
        <taxon>Cyanobacteriota</taxon>
        <taxon>Cyanophyceae</taxon>
        <taxon>Leptolyngbyales</taxon>
        <taxon>Leptolyngbyaceae</taxon>
        <taxon>Stenomitos</taxon>
    </lineage>
</organism>
<dbReference type="Gene3D" id="1.10.1660.60">
    <property type="entry name" value="Putative excisionased domain DUF1233"/>
    <property type="match status" value="1"/>
</dbReference>
<evidence type="ECO:0000313" key="2">
    <source>
        <dbReference type="Proteomes" id="UP000239576"/>
    </source>
</evidence>
<dbReference type="AlphaFoldDB" id="A0A2T1DXW8"/>
<dbReference type="InterPro" id="IPR009634">
    <property type="entry name" value="Put_exci"/>
</dbReference>
<reference evidence="1 2" key="2">
    <citation type="submission" date="2018-03" db="EMBL/GenBank/DDBJ databases">
        <title>The ancient ancestry and fast evolution of plastids.</title>
        <authorList>
            <person name="Moore K.R."/>
            <person name="Magnabosco C."/>
            <person name="Momper L."/>
            <person name="Gold D.A."/>
            <person name="Bosak T."/>
            <person name="Fournier G.P."/>
        </authorList>
    </citation>
    <scope>NUCLEOTIDE SEQUENCE [LARGE SCALE GENOMIC DNA]</scope>
    <source>
        <strain evidence="1 2">ULC18</strain>
    </source>
</reference>
<proteinExistence type="predicted"/>
<dbReference type="EMBL" id="PVWK01000126">
    <property type="protein sequence ID" value="PSB25348.1"/>
    <property type="molecule type" value="Genomic_DNA"/>
</dbReference>
<dbReference type="Pfam" id="PF06806">
    <property type="entry name" value="DUF1233"/>
    <property type="match status" value="1"/>
</dbReference>
<comment type="caution">
    <text evidence="1">The sequence shown here is derived from an EMBL/GenBank/DDBJ whole genome shotgun (WGS) entry which is preliminary data.</text>
</comment>
<accession>A0A2T1DXW8</accession>
<gene>
    <name evidence="1" type="ORF">C7B82_23755</name>
</gene>